<gene>
    <name evidence="1" type="ORF">DU002_18290</name>
</gene>
<organism evidence="1 2">
    <name type="scientific">Corallincola holothuriorum</name>
    <dbReference type="NCBI Taxonomy" id="2282215"/>
    <lineage>
        <taxon>Bacteria</taxon>
        <taxon>Pseudomonadati</taxon>
        <taxon>Pseudomonadota</taxon>
        <taxon>Gammaproteobacteria</taxon>
        <taxon>Alteromonadales</taxon>
        <taxon>Psychromonadaceae</taxon>
        <taxon>Corallincola</taxon>
    </lineage>
</organism>
<dbReference type="AlphaFoldDB" id="A0A368N0X7"/>
<dbReference type="EMBL" id="QPID01000014">
    <property type="protein sequence ID" value="RCU43830.1"/>
    <property type="molecule type" value="Genomic_DNA"/>
</dbReference>
<evidence type="ECO:0000313" key="2">
    <source>
        <dbReference type="Proteomes" id="UP000252558"/>
    </source>
</evidence>
<evidence type="ECO:0000313" key="1">
    <source>
        <dbReference type="EMBL" id="RCU43830.1"/>
    </source>
</evidence>
<proteinExistence type="predicted"/>
<accession>A0A368N0X7</accession>
<dbReference type="Proteomes" id="UP000252558">
    <property type="component" value="Unassembled WGS sequence"/>
</dbReference>
<reference evidence="1 2" key="1">
    <citation type="submission" date="2018-07" db="EMBL/GenBank/DDBJ databases">
        <title>Corallincola holothuriorum sp. nov., a new facultative anaerobe isolated from sea cucumber Apostichopus japonicus.</title>
        <authorList>
            <person name="Xia H."/>
        </authorList>
    </citation>
    <scope>NUCLEOTIDE SEQUENCE [LARGE SCALE GENOMIC DNA]</scope>
    <source>
        <strain evidence="1 2">C4</strain>
    </source>
</reference>
<keyword evidence="2" id="KW-1185">Reference proteome</keyword>
<comment type="caution">
    <text evidence="1">The sequence shown here is derived from an EMBL/GenBank/DDBJ whole genome shotgun (WGS) entry which is preliminary data.</text>
</comment>
<protein>
    <submittedName>
        <fullName evidence="1">Uncharacterized protein</fullName>
    </submittedName>
</protein>
<sequence length="67" mass="7442">MIRPVMNCSRQEESDLFMLAISKMVGAEMVFRLSATANLLQSLNERLQLVGFVVCLAGLSVYFSSQP</sequence>
<name>A0A368N0X7_9GAMM</name>